<reference evidence="1" key="1">
    <citation type="submission" date="2023-03" db="UniProtKB">
        <authorList>
            <consortium name="EnsemblPlants"/>
        </authorList>
    </citation>
    <scope>IDENTIFICATION</scope>
</reference>
<name>A0A9I9CFV4_CUCME</name>
<proteinExistence type="predicted"/>
<sequence length="56" mass="6327">MANDSDERIKITTTASMDSITILEVAHFDIGDGYHDHRKFKEVEMPIFNGVDPKSC</sequence>
<dbReference type="Gramene" id="MELO3C002957.2.1">
    <property type="protein sequence ID" value="MELO3C002957.2.1"/>
    <property type="gene ID" value="MELO3C002957.2"/>
</dbReference>
<evidence type="ECO:0000313" key="1">
    <source>
        <dbReference type="EnsemblPlants" id="MELO3C002957.2.1"/>
    </source>
</evidence>
<organism evidence="1">
    <name type="scientific">Cucumis melo</name>
    <name type="common">Muskmelon</name>
    <dbReference type="NCBI Taxonomy" id="3656"/>
    <lineage>
        <taxon>Eukaryota</taxon>
        <taxon>Viridiplantae</taxon>
        <taxon>Streptophyta</taxon>
        <taxon>Embryophyta</taxon>
        <taxon>Tracheophyta</taxon>
        <taxon>Spermatophyta</taxon>
        <taxon>Magnoliopsida</taxon>
        <taxon>eudicotyledons</taxon>
        <taxon>Gunneridae</taxon>
        <taxon>Pentapetalae</taxon>
        <taxon>rosids</taxon>
        <taxon>fabids</taxon>
        <taxon>Cucurbitales</taxon>
        <taxon>Cucurbitaceae</taxon>
        <taxon>Benincaseae</taxon>
        <taxon>Cucumis</taxon>
    </lineage>
</organism>
<accession>A0A9I9CFV4</accession>
<protein>
    <submittedName>
        <fullName evidence="1">Uncharacterized protein</fullName>
    </submittedName>
</protein>
<dbReference type="EnsemblPlants" id="MELO3C002957.2.1">
    <property type="protein sequence ID" value="MELO3C002957.2.1"/>
    <property type="gene ID" value="MELO3C002957.2"/>
</dbReference>
<dbReference type="AlphaFoldDB" id="A0A9I9CFV4"/>